<accession>A0A512HRU1</accession>
<dbReference type="Proteomes" id="UP000321769">
    <property type="component" value="Unassembled WGS sequence"/>
</dbReference>
<reference evidence="1 2" key="1">
    <citation type="submission" date="2019-07" db="EMBL/GenBank/DDBJ databases">
        <title>Whole genome shotgun sequence of Aeromicrobium flavum NBRC 107625.</title>
        <authorList>
            <person name="Hosoyama A."/>
            <person name="Uohara A."/>
            <person name="Ohji S."/>
            <person name="Ichikawa N."/>
        </authorList>
    </citation>
    <scope>NUCLEOTIDE SEQUENCE [LARGE SCALE GENOMIC DNA]</scope>
    <source>
        <strain evidence="1 2">NBRC 107625</strain>
    </source>
</reference>
<name>A0A512HRU1_9ACTN</name>
<keyword evidence="2" id="KW-1185">Reference proteome</keyword>
<evidence type="ECO:0000313" key="2">
    <source>
        <dbReference type="Proteomes" id="UP000321769"/>
    </source>
</evidence>
<evidence type="ECO:0000313" key="1">
    <source>
        <dbReference type="EMBL" id="GEO88171.1"/>
    </source>
</evidence>
<dbReference type="RefSeq" id="WP_146825491.1">
    <property type="nucleotide sequence ID" value="NZ_BAAAYQ010000001.1"/>
</dbReference>
<comment type="caution">
    <text evidence="1">The sequence shown here is derived from an EMBL/GenBank/DDBJ whole genome shotgun (WGS) entry which is preliminary data.</text>
</comment>
<gene>
    <name evidence="1" type="ORF">AFL01nite_04980</name>
</gene>
<dbReference type="AlphaFoldDB" id="A0A512HRU1"/>
<sequence>MASGARGDHWLSDVLHHDAAVFGEPTDSLIREVDRLGGYQLLNDQADLGRRLSRLNRAQNDDLKAVTRELRRLRDSLSKEAIATGWDVE</sequence>
<dbReference type="EMBL" id="BJZQ01000001">
    <property type="protein sequence ID" value="GEO88171.1"/>
    <property type="molecule type" value="Genomic_DNA"/>
</dbReference>
<proteinExistence type="predicted"/>
<organism evidence="1 2">
    <name type="scientific">Aeromicrobium flavum</name>
    <dbReference type="NCBI Taxonomy" id="416568"/>
    <lineage>
        <taxon>Bacteria</taxon>
        <taxon>Bacillati</taxon>
        <taxon>Actinomycetota</taxon>
        <taxon>Actinomycetes</taxon>
        <taxon>Propionibacteriales</taxon>
        <taxon>Nocardioidaceae</taxon>
        <taxon>Aeromicrobium</taxon>
    </lineage>
</organism>
<protein>
    <submittedName>
        <fullName evidence="1">Uncharacterized protein</fullName>
    </submittedName>
</protein>
<dbReference type="OrthoDB" id="3829766at2"/>